<organism evidence="6 7">
    <name type="scientific">Halomonas halophila</name>
    <dbReference type="NCBI Taxonomy" id="29573"/>
    <lineage>
        <taxon>Bacteria</taxon>
        <taxon>Pseudomonadati</taxon>
        <taxon>Pseudomonadota</taxon>
        <taxon>Gammaproteobacteria</taxon>
        <taxon>Oceanospirillales</taxon>
        <taxon>Halomonadaceae</taxon>
        <taxon>Halomonas</taxon>
    </lineage>
</organism>
<dbReference type="Pfam" id="PF07690">
    <property type="entry name" value="MFS_1"/>
    <property type="match status" value="1"/>
</dbReference>
<protein>
    <submittedName>
        <fullName evidence="6">MFS transporter</fullName>
    </submittedName>
</protein>
<feature type="transmembrane region" description="Helical" evidence="4">
    <location>
        <begin position="350"/>
        <end position="370"/>
    </location>
</feature>
<dbReference type="PANTHER" id="PTHR23523">
    <property type="match status" value="1"/>
</dbReference>
<feature type="transmembrane region" description="Helical" evidence="4">
    <location>
        <begin position="126"/>
        <end position="147"/>
    </location>
</feature>
<evidence type="ECO:0000313" key="7">
    <source>
        <dbReference type="Proteomes" id="UP000321121"/>
    </source>
</evidence>
<dbReference type="EMBL" id="BJUS01000003">
    <property type="protein sequence ID" value="GEK72010.1"/>
    <property type="molecule type" value="Genomic_DNA"/>
</dbReference>
<feature type="transmembrane region" description="Helical" evidence="4">
    <location>
        <begin position="92"/>
        <end position="114"/>
    </location>
</feature>
<sequence>MFAATIVLVGMNLRPIMASIGPILEMIQADTGVNDTSAGLLTTLPVFAMGLFALLGGLLQRTLGVERTVLYGLIALGAATFARLYFHEVSGLIVTALLGGIGIAVIQAVLPGMIKRDHGDKAGQLMALYTVGIMAGAMLSSSLVAPLSSMGDWPLSLAIWGVLAIMALIGWQKVTVDSSASGGAVGPGLPVSSGRAWYLMLFFGIGTSAYTLVLAWLPPFYVDLGWSSTASGLILAGLTLAQVIAAVGLSSVVDRFSDRRPVLYAILALIALGLVCLLLAPATLAVPALLLLGFGIGGLFPMSLIIVVDHLQKANQAGALMGFVQGGGYIIASLMPFVAGLLRGVFDDLAVAWVIMLIGILAQLAMVPMLSPKDSLSSDNWSLQR</sequence>
<dbReference type="Proteomes" id="UP000321121">
    <property type="component" value="Unassembled WGS sequence"/>
</dbReference>
<keyword evidence="2 4" id="KW-1133">Transmembrane helix</keyword>
<dbReference type="SUPFAM" id="SSF103473">
    <property type="entry name" value="MFS general substrate transporter"/>
    <property type="match status" value="1"/>
</dbReference>
<comment type="caution">
    <text evidence="6">The sequence shown here is derived from an EMBL/GenBank/DDBJ whole genome shotgun (WGS) entry which is preliminary data.</text>
</comment>
<evidence type="ECO:0000256" key="2">
    <source>
        <dbReference type="ARBA" id="ARBA00022989"/>
    </source>
</evidence>
<dbReference type="InterPro" id="IPR052524">
    <property type="entry name" value="MFS_Cyanate_Porter"/>
</dbReference>
<dbReference type="InterPro" id="IPR011701">
    <property type="entry name" value="MFS"/>
</dbReference>
<keyword evidence="1 4" id="KW-0812">Transmembrane</keyword>
<dbReference type="InterPro" id="IPR020846">
    <property type="entry name" value="MFS_dom"/>
</dbReference>
<evidence type="ECO:0000256" key="1">
    <source>
        <dbReference type="ARBA" id="ARBA00022692"/>
    </source>
</evidence>
<feature type="transmembrane region" description="Helical" evidence="4">
    <location>
        <begin position="229"/>
        <end position="250"/>
    </location>
</feature>
<feature type="transmembrane region" description="Helical" evidence="4">
    <location>
        <begin position="196"/>
        <end position="217"/>
    </location>
</feature>
<evidence type="ECO:0000259" key="5">
    <source>
        <dbReference type="PROSITE" id="PS50850"/>
    </source>
</evidence>
<feature type="transmembrane region" description="Helical" evidence="4">
    <location>
        <begin position="37"/>
        <end position="56"/>
    </location>
</feature>
<evidence type="ECO:0000313" key="6">
    <source>
        <dbReference type="EMBL" id="GEK72010.1"/>
    </source>
</evidence>
<keyword evidence="7" id="KW-1185">Reference proteome</keyword>
<dbReference type="InterPro" id="IPR036259">
    <property type="entry name" value="MFS_trans_sf"/>
</dbReference>
<name>A0ABQ0U182_9GAMM</name>
<feature type="transmembrane region" description="Helical" evidence="4">
    <location>
        <begin position="320"/>
        <end position="338"/>
    </location>
</feature>
<evidence type="ECO:0000256" key="4">
    <source>
        <dbReference type="SAM" id="Phobius"/>
    </source>
</evidence>
<feature type="transmembrane region" description="Helical" evidence="4">
    <location>
        <begin position="288"/>
        <end position="308"/>
    </location>
</feature>
<keyword evidence="3 4" id="KW-0472">Membrane</keyword>
<feature type="transmembrane region" description="Helical" evidence="4">
    <location>
        <begin position="262"/>
        <end position="282"/>
    </location>
</feature>
<feature type="domain" description="Major facilitator superfamily (MFS) profile" evidence="5">
    <location>
        <begin position="1"/>
        <end position="371"/>
    </location>
</feature>
<evidence type="ECO:0000256" key="3">
    <source>
        <dbReference type="ARBA" id="ARBA00023136"/>
    </source>
</evidence>
<accession>A0ABQ0U182</accession>
<proteinExistence type="predicted"/>
<feature type="transmembrane region" description="Helical" evidence="4">
    <location>
        <begin position="153"/>
        <end position="171"/>
    </location>
</feature>
<dbReference type="PANTHER" id="PTHR23523:SF1">
    <property type="entry name" value="CYANATE TRANSPORT PROTEIN CYNX"/>
    <property type="match status" value="1"/>
</dbReference>
<dbReference type="Gene3D" id="1.20.1250.20">
    <property type="entry name" value="MFS general substrate transporter like domains"/>
    <property type="match status" value="2"/>
</dbReference>
<gene>
    <name evidence="6" type="ORF">HHA04nite_05540</name>
</gene>
<reference evidence="6 7" key="1">
    <citation type="submission" date="2019-07" db="EMBL/GenBank/DDBJ databases">
        <title>Whole genome shotgun sequence of Halomonas halophila NBRC 102604.</title>
        <authorList>
            <person name="Hosoyama A."/>
            <person name="Uohara A."/>
            <person name="Ohji S."/>
            <person name="Ichikawa N."/>
        </authorList>
    </citation>
    <scope>NUCLEOTIDE SEQUENCE [LARGE SCALE GENOMIC DNA]</scope>
    <source>
        <strain evidence="6 7">NBRC 102604</strain>
    </source>
</reference>
<dbReference type="PROSITE" id="PS50850">
    <property type="entry name" value="MFS"/>
    <property type="match status" value="1"/>
</dbReference>